<dbReference type="GO" id="GO:0046040">
    <property type="term" value="P:IMP metabolic process"/>
    <property type="evidence" value="ECO:0007669"/>
    <property type="project" value="TreeGrafter"/>
</dbReference>
<dbReference type="NCBIfam" id="TIGR00184">
    <property type="entry name" value="purA"/>
    <property type="match status" value="1"/>
</dbReference>
<feature type="binding site" evidence="8">
    <location>
        <position position="42"/>
    </location>
    <ligand>
        <name>Mg(2+)</name>
        <dbReference type="ChEBI" id="CHEBI:18420"/>
    </ligand>
</feature>
<dbReference type="InterPro" id="IPR042111">
    <property type="entry name" value="Adenylosuccinate_synth_dom3"/>
</dbReference>
<dbReference type="Gene3D" id="1.10.300.10">
    <property type="entry name" value="Adenylosuccinate Synthetase, subunit A, domain 2"/>
    <property type="match status" value="1"/>
</dbReference>
<dbReference type="PANTHER" id="PTHR11846:SF0">
    <property type="entry name" value="ADENYLOSUCCINATE SYNTHETASE"/>
    <property type="match status" value="1"/>
</dbReference>
<feature type="binding site" description="in other chain" evidence="8">
    <location>
        <begin position="40"/>
        <end position="43"/>
    </location>
    <ligand>
        <name>IMP</name>
        <dbReference type="ChEBI" id="CHEBI:58053"/>
        <note>ligand shared between dimeric partners</note>
    </ligand>
</feature>
<dbReference type="AlphaFoldDB" id="A0A0A7LBS4"/>
<dbReference type="InterPro" id="IPR033128">
    <property type="entry name" value="Adenylosuccin_syn_Lys_AS"/>
</dbReference>
<keyword evidence="4 8" id="KW-0547">Nucleotide-binding</keyword>
<dbReference type="EC" id="6.3.4.4" evidence="8 10"/>
<comment type="function">
    <text evidence="8">Plays an important role in the de novo pathway of purine nucleotide biosynthesis. Catalyzes the first committed step in the biosynthesis of AMP from IMP.</text>
</comment>
<dbReference type="InterPro" id="IPR027417">
    <property type="entry name" value="P-loop_NTPase"/>
</dbReference>
<feature type="binding site" description="in other chain" evidence="8">
    <location>
        <begin position="15"/>
        <end position="18"/>
    </location>
    <ligand>
        <name>IMP</name>
        <dbReference type="ChEBI" id="CHEBI:58053"/>
        <note>ligand shared between dimeric partners</note>
    </ligand>
</feature>
<feature type="binding site" evidence="8">
    <location>
        <begin position="419"/>
        <end position="421"/>
    </location>
    <ligand>
        <name>GTP</name>
        <dbReference type="ChEBI" id="CHEBI:37565"/>
    </ligand>
</feature>
<dbReference type="Gene3D" id="3.90.170.10">
    <property type="entry name" value="Adenylosuccinate Synthetase, subunit A, domain 3"/>
    <property type="match status" value="1"/>
</dbReference>
<dbReference type="InterPro" id="IPR042109">
    <property type="entry name" value="Adenylosuccinate_synth_dom1"/>
</dbReference>
<evidence type="ECO:0000256" key="6">
    <source>
        <dbReference type="ARBA" id="ARBA00022842"/>
    </source>
</evidence>
<dbReference type="GO" id="GO:0044208">
    <property type="term" value="P:'de novo' AMP biosynthetic process"/>
    <property type="evidence" value="ECO:0007669"/>
    <property type="project" value="UniProtKB-UniRule"/>
</dbReference>
<dbReference type="KEGG" id="mear:Mpt1_c06950"/>
<feature type="binding site" description="in other chain" evidence="8">
    <location>
        <position position="226"/>
    </location>
    <ligand>
        <name>IMP</name>
        <dbReference type="ChEBI" id="CHEBI:58053"/>
        <note>ligand shared between dimeric partners</note>
    </ligand>
</feature>
<keyword evidence="6 8" id="KW-0460">Magnesium</keyword>
<evidence type="ECO:0000256" key="3">
    <source>
        <dbReference type="ARBA" id="ARBA00022723"/>
    </source>
</evidence>
<reference evidence="11 12" key="1">
    <citation type="journal article" date="2014" name="Appl. Environ. Microbiol.">
        <title>Comparative Genome Analysis of 'Candidatus Methanoplasma termitum' Indicates a New Mode of Energy Metabolism in the Seventh Order of Methanogens.</title>
        <authorList>
            <person name="Lang K."/>
            <person name="Schuldes J."/>
            <person name="Klingl A."/>
            <person name="Poehlein A."/>
            <person name="Daniel R."/>
            <person name="Brune A."/>
        </authorList>
    </citation>
    <scope>NUCLEOTIDE SEQUENCE [LARGE SCALE GENOMIC DNA]</scope>
    <source>
        <strain evidence="12">Mpt1</strain>
    </source>
</reference>
<feature type="binding site" description="in other chain" evidence="8">
    <location>
        <position position="241"/>
    </location>
    <ligand>
        <name>IMP</name>
        <dbReference type="ChEBI" id="CHEBI:58053"/>
        <note>ligand shared between dimeric partners</note>
    </ligand>
</feature>
<organism evidence="11 12">
    <name type="scientific">Candidatus Methanoplasma termitum</name>
    <dbReference type="NCBI Taxonomy" id="1577791"/>
    <lineage>
        <taxon>Archaea</taxon>
        <taxon>Methanobacteriati</taxon>
        <taxon>Thermoplasmatota</taxon>
        <taxon>Thermoplasmata</taxon>
        <taxon>Methanomassiliicoccales</taxon>
        <taxon>Methanomassiliicoccaceae</taxon>
        <taxon>Candidatus Methanoplasma</taxon>
    </lineage>
</organism>
<dbReference type="HOGENOM" id="CLU_029848_0_0_2"/>
<dbReference type="GO" id="GO:0000287">
    <property type="term" value="F:magnesium ion binding"/>
    <property type="evidence" value="ECO:0007669"/>
    <property type="project" value="UniProtKB-UniRule"/>
</dbReference>
<dbReference type="InterPro" id="IPR001114">
    <property type="entry name" value="Adenylosuccinate_synthetase"/>
</dbReference>
<proteinExistence type="inferred from homology"/>
<evidence type="ECO:0000256" key="1">
    <source>
        <dbReference type="ARBA" id="ARBA00011738"/>
    </source>
</evidence>
<dbReference type="CDD" id="cd03108">
    <property type="entry name" value="AdSS"/>
    <property type="match status" value="1"/>
</dbReference>
<comment type="catalytic activity">
    <reaction evidence="8 10">
        <text>IMP + L-aspartate + GTP = N(6)-(1,2-dicarboxyethyl)-AMP + GDP + phosphate + 2 H(+)</text>
        <dbReference type="Rhea" id="RHEA:15753"/>
        <dbReference type="ChEBI" id="CHEBI:15378"/>
        <dbReference type="ChEBI" id="CHEBI:29991"/>
        <dbReference type="ChEBI" id="CHEBI:37565"/>
        <dbReference type="ChEBI" id="CHEBI:43474"/>
        <dbReference type="ChEBI" id="CHEBI:57567"/>
        <dbReference type="ChEBI" id="CHEBI:58053"/>
        <dbReference type="ChEBI" id="CHEBI:58189"/>
        <dbReference type="EC" id="6.3.4.4"/>
    </reaction>
</comment>
<dbReference type="GO" id="GO:0005525">
    <property type="term" value="F:GTP binding"/>
    <property type="evidence" value="ECO:0007669"/>
    <property type="project" value="UniProtKB-UniRule"/>
</dbReference>
<dbReference type="Gene3D" id="3.40.440.10">
    <property type="entry name" value="Adenylosuccinate Synthetase, subunit A, domain 1"/>
    <property type="match status" value="1"/>
</dbReference>
<dbReference type="HAMAP" id="MF_00011">
    <property type="entry name" value="Adenylosucc_synth"/>
    <property type="match status" value="1"/>
</dbReference>
<dbReference type="SMART" id="SM00788">
    <property type="entry name" value="Adenylsucc_synt"/>
    <property type="match status" value="1"/>
</dbReference>
<keyword evidence="3 8" id="KW-0479">Metal-binding</keyword>
<comment type="similarity">
    <text evidence="8 10">Belongs to the adenylosuccinate synthetase family.</text>
</comment>
<dbReference type="PROSITE" id="PS01266">
    <property type="entry name" value="ADENYLOSUCCIN_SYN_1"/>
    <property type="match status" value="1"/>
</dbReference>
<sequence length="436" mass="47869">MILPSLAIIGAQWGDEGKGKITDYLDKTADLIVRFQGGNNAGHTIKVGDTVFKLHGLPSGVVRKGKLAVIGNGTVVNMDELLEEMEQVSKAGGSLEGLRISDRAHLIIPLHKKLDGAEEKYRGNKVVGTTKKGIGPAYQDKVARLGIRVGDLLEDKTLRDKADFFLPYKKDLLNMLDAEPCNCDTDMLYNKLKGWSEKVSMYICDTSVLINESLDEGKKVLFEGAQGAMLDIDHGTYPYVTSSSTCAGGICTGAGVAPNRIDKVVGCLKAYTTRVGEGPFATELKGKEAEELQKKGGEFGVTTGRGRRCGWLDLVVAEHASRLCGFSSWAITKLDVLNDYAKLPVCVAYKIDGKETKYFPASITKQERAVPVYKVMKGWKSWNDTESVVKGGYDSLPKEMRAYIQFIEKETKLPADIISVGPDRKETIDRKKDWWA</sequence>
<evidence type="ECO:0000256" key="9">
    <source>
        <dbReference type="PROSITE-ProRule" id="PRU10134"/>
    </source>
</evidence>
<comment type="cofactor">
    <cofactor evidence="8">
        <name>Mg(2+)</name>
        <dbReference type="ChEBI" id="CHEBI:18420"/>
    </cofactor>
    <text evidence="8">Binds 1 Mg(2+) ion per subunit.</text>
</comment>
<dbReference type="GO" id="GO:0004019">
    <property type="term" value="F:adenylosuccinate synthase activity"/>
    <property type="evidence" value="ECO:0007669"/>
    <property type="project" value="UniProtKB-UniRule"/>
</dbReference>
<keyword evidence="5 8" id="KW-0658">Purine biosynthesis</keyword>
<dbReference type="InterPro" id="IPR042110">
    <property type="entry name" value="Adenylosuccinate_synth_dom2"/>
</dbReference>
<dbReference type="UniPathway" id="UPA00075">
    <property type="reaction ID" value="UER00335"/>
</dbReference>
<dbReference type="NCBIfam" id="NF002223">
    <property type="entry name" value="PRK01117.1"/>
    <property type="match status" value="1"/>
</dbReference>
<feature type="binding site" description="in other chain" evidence="8">
    <location>
        <position position="305"/>
    </location>
    <ligand>
        <name>IMP</name>
        <dbReference type="ChEBI" id="CHEBI:58053"/>
        <note>ligand shared between dimeric partners</note>
    </ligand>
</feature>
<dbReference type="Pfam" id="PF00709">
    <property type="entry name" value="Adenylsucc_synt"/>
    <property type="match status" value="1"/>
</dbReference>
<dbReference type="STRING" id="1577791.Mpt1_c06950"/>
<dbReference type="InterPro" id="IPR018220">
    <property type="entry name" value="Adenylosuccin_syn_GTP-bd"/>
</dbReference>
<evidence type="ECO:0000256" key="2">
    <source>
        <dbReference type="ARBA" id="ARBA00022598"/>
    </source>
</evidence>
<dbReference type="GO" id="GO:0005737">
    <property type="term" value="C:cytoplasm"/>
    <property type="evidence" value="ECO:0007669"/>
    <property type="project" value="UniProtKB-SubCell"/>
</dbReference>
<evidence type="ECO:0000313" key="11">
    <source>
        <dbReference type="EMBL" id="AIZ56580.1"/>
    </source>
</evidence>
<comment type="subcellular location">
    <subcellularLocation>
        <location evidence="8">Cytoplasm</location>
    </subcellularLocation>
</comment>
<feature type="binding site" evidence="8">
    <location>
        <position position="307"/>
    </location>
    <ligand>
        <name>GTP</name>
        <dbReference type="ChEBI" id="CHEBI:37565"/>
    </ligand>
</feature>
<dbReference type="RefSeq" id="WP_238603152.1">
    <property type="nucleotide sequence ID" value="NZ_CP010070.1"/>
</dbReference>
<dbReference type="EMBL" id="CP010070">
    <property type="protein sequence ID" value="AIZ56580.1"/>
    <property type="molecule type" value="Genomic_DNA"/>
</dbReference>
<gene>
    <name evidence="8 11" type="primary">purA</name>
    <name evidence="11" type="ORF">Mpt1_c06950</name>
</gene>
<evidence type="ECO:0000313" key="12">
    <source>
        <dbReference type="Proteomes" id="UP000030787"/>
    </source>
</evidence>
<keyword evidence="2 8" id="KW-0436">Ligase</keyword>
<comment type="pathway">
    <text evidence="8 10">Purine metabolism; AMP biosynthesis via de novo pathway; AMP from IMP: step 1/2.</text>
</comment>
<protein>
    <recommendedName>
        <fullName evidence="8 10">Adenylosuccinate synthetase</fullName>
        <shortName evidence="8">AMPSase</shortName>
        <shortName evidence="8">AdSS</shortName>
        <ecNumber evidence="8 10">6.3.4.4</ecNumber>
    </recommendedName>
    <alternativeName>
        <fullName evidence="8">IMP--aspartate ligase</fullName>
    </alternativeName>
</protein>
<feature type="binding site" evidence="8">
    <location>
        <position position="144"/>
    </location>
    <ligand>
        <name>IMP</name>
        <dbReference type="ChEBI" id="CHEBI:58053"/>
        <note>ligand shared between dimeric partners</note>
    </ligand>
</feature>
<evidence type="ECO:0000256" key="8">
    <source>
        <dbReference type="HAMAP-Rule" id="MF_00011"/>
    </source>
</evidence>
<dbReference type="GeneID" id="24818361"/>
<feature type="binding site" evidence="8">
    <location>
        <begin position="14"/>
        <end position="20"/>
    </location>
    <ligand>
        <name>GTP</name>
        <dbReference type="ChEBI" id="CHEBI:37565"/>
    </ligand>
</feature>
<keyword evidence="8" id="KW-0963">Cytoplasm</keyword>
<keyword evidence="7 8" id="KW-0342">GTP-binding</keyword>
<name>A0A0A7LBS4_9ARCH</name>
<evidence type="ECO:0000256" key="10">
    <source>
        <dbReference type="RuleBase" id="RU000520"/>
    </source>
</evidence>
<feature type="active site" description="Proton donor" evidence="8">
    <location>
        <position position="43"/>
    </location>
</feature>
<keyword evidence="12" id="KW-1185">Reference proteome</keyword>
<feature type="active site" description="Proton acceptor" evidence="8">
    <location>
        <position position="15"/>
    </location>
</feature>
<feature type="active site" evidence="9">
    <location>
        <position position="141"/>
    </location>
</feature>
<comment type="subunit">
    <text evidence="1 8">Homodimer.</text>
</comment>
<dbReference type="SUPFAM" id="SSF52540">
    <property type="entry name" value="P-loop containing nucleoside triphosphate hydrolases"/>
    <property type="match status" value="1"/>
</dbReference>
<evidence type="ECO:0000256" key="7">
    <source>
        <dbReference type="ARBA" id="ARBA00023134"/>
    </source>
</evidence>
<accession>A0A0A7LBS4</accession>
<dbReference type="PANTHER" id="PTHR11846">
    <property type="entry name" value="ADENYLOSUCCINATE SYNTHETASE"/>
    <property type="match status" value="1"/>
</dbReference>
<dbReference type="FunFam" id="1.10.300.10:FF:000001">
    <property type="entry name" value="Adenylosuccinate synthetase"/>
    <property type="match status" value="1"/>
</dbReference>
<dbReference type="FunFam" id="3.90.170.10:FF:000001">
    <property type="entry name" value="Adenylosuccinate synthetase"/>
    <property type="match status" value="1"/>
</dbReference>
<evidence type="ECO:0000256" key="4">
    <source>
        <dbReference type="ARBA" id="ARBA00022741"/>
    </source>
</evidence>
<feature type="binding site" evidence="8">
    <location>
        <position position="15"/>
    </location>
    <ligand>
        <name>Mg(2+)</name>
        <dbReference type="ChEBI" id="CHEBI:18420"/>
    </ligand>
</feature>
<evidence type="ECO:0000256" key="5">
    <source>
        <dbReference type="ARBA" id="ARBA00022755"/>
    </source>
</evidence>
<feature type="binding site" evidence="8">
    <location>
        <begin position="301"/>
        <end position="307"/>
    </location>
    <ligand>
        <name>substrate</name>
    </ligand>
</feature>
<dbReference type="PROSITE" id="PS00513">
    <property type="entry name" value="ADENYLOSUCCIN_SYN_2"/>
    <property type="match status" value="1"/>
</dbReference>
<feature type="binding site" evidence="8">
    <location>
        <begin position="42"/>
        <end position="44"/>
    </location>
    <ligand>
        <name>GTP</name>
        <dbReference type="ChEBI" id="CHEBI:37565"/>
    </ligand>
</feature>
<feature type="binding site" description="in other chain" evidence="8">
    <location>
        <position position="130"/>
    </location>
    <ligand>
        <name>IMP</name>
        <dbReference type="ChEBI" id="CHEBI:58053"/>
        <note>ligand shared between dimeric partners</note>
    </ligand>
</feature>
<feature type="binding site" evidence="8">
    <location>
        <begin position="333"/>
        <end position="335"/>
    </location>
    <ligand>
        <name>GTP</name>
        <dbReference type="ChEBI" id="CHEBI:37565"/>
    </ligand>
</feature>
<dbReference type="Proteomes" id="UP000030787">
    <property type="component" value="Chromosome"/>
</dbReference>